<evidence type="ECO:0000256" key="2">
    <source>
        <dbReference type="SAM" id="MobiDB-lite"/>
    </source>
</evidence>
<feature type="compositionally biased region" description="Basic and acidic residues" evidence="2">
    <location>
        <begin position="126"/>
        <end position="153"/>
    </location>
</feature>
<proteinExistence type="inferred from homology"/>
<feature type="domain" description="Threonine/serine exporter-like N-terminal" evidence="4">
    <location>
        <begin position="321"/>
        <end position="563"/>
    </location>
</feature>
<evidence type="ECO:0000256" key="3">
    <source>
        <dbReference type="SAM" id="Phobius"/>
    </source>
</evidence>
<evidence type="ECO:0000259" key="4">
    <source>
        <dbReference type="Pfam" id="PF06738"/>
    </source>
</evidence>
<dbReference type="GO" id="GO:0022857">
    <property type="term" value="F:transmembrane transporter activity"/>
    <property type="evidence" value="ECO:0007669"/>
    <property type="project" value="InterPro"/>
</dbReference>
<feature type="transmembrane region" description="Helical" evidence="3">
    <location>
        <begin position="427"/>
        <end position="446"/>
    </location>
</feature>
<dbReference type="Proteomes" id="UP001265746">
    <property type="component" value="Unassembled WGS sequence"/>
</dbReference>
<dbReference type="PANTHER" id="PTHR31082">
    <property type="entry name" value="PHEROMONE-REGULATED MEMBRANE PROTEIN 10"/>
    <property type="match status" value="1"/>
</dbReference>
<organism evidence="5 6">
    <name type="scientific">Phomopsis amygdali</name>
    <name type="common">Fusicoccum amygdali</name>
    <dbReference type="NCBI Taxonomy" id="1214568"/>
    <lineage>
        <taxon>Eukaryota</taxon>
        <taxon>Fungi</taxon>
        <taxon>Dikarya</taxon>
        <taxon>Ascomycota</taxon>
        <taxon>Pezizomycotina</taxon>
        <taxon>Sordariomycetes</taxon>
        <taxon>Sordariomycetidae</taxon>
        <taxon>Diaporthales</taxon>
        <taxon>Diaporthaceae</taxon>
        <taxon>Diaporthe</taxon>
    </lineage>
</organism>
<evidence type="ECO:0000313" key="5">
    <source>
        <dbReference type="EMBL" id="KAK2608101.1"/>
    </source>
</evidence>
<gene>
    <name evidence="5" type="ORF">N8I77_006734</name>
</gene>
<feature type="compositionally biased region" description="Low complexity" evidence="2">
    <location>
        <begin position="80"/>
        <end position="92"/>
    </location>
</feature>
<dbReference type="Pfam" id="PF06738">
    <property type="entry name" value="ThrE"/>
    <property type="match status" value="1"/>
</dbReference>
<feature type="region of interest" description="Disordered" evidence="2">
    <location>
        <begin position="25"/>
        <end position="155"/>
    </location>
</feature>
<dbReference type="InterPro" id="IPR010619">
    <property type="entry name" value="ThrE-like_N"/>
</dbReference>
<protein>
    <recommendedName>
        <fullName evidence="4">Threonine/serine exporter-like N-terminal domain-containing protein</fullName>
    </recommendedName>
</protein>
<feature type="transmembrane region" description="Helical" evidence="3">
    <location>
        <begin position="507"/>
        <end position="531"/>
    </location>
</feature>
<evidence type="ECO:0000256" key="1">
    <source>
        <dbReference type="ARBA" id="ARBA00034125"/>
    </source>
</evidence>
<evidence type="ECO:0000313" key="6">
    <source>
        <dbReference type="Proteomes" id="UP001265746"/>
    </source>
</evidence>
<dbReference type="InterPro" id="IPR051361">
    <property type="entry name" value="ThrE/Ser_Exporter"/>
</dbReference>
<feature type="compositionally biased region" description="Basic and acidic residues" evidence="2">
    <location>
        <begin position="67"/>
        <end position="77"/>
    </location>
</feature>
<accession>A0AAD9SHA6</accession>
<feature type="transmembrane region" description="Helical" evidence="3">
    <location>
        <begin position="543"/>
        <end position="567"/>
    </location>
</feature>
<keyword evidence="3" id="KW-1133">Transmembrane helix</keyword>
<dbReference type="AlphaFoldDB" id="A0AAD9SHA6"/>
<keyword evidence="3" id="KW-0812">Transmembrane</keyword>
<feature type="transmembrane region" description="Helical" evidence="3">
    <location>
        <begin position="738"/>
        <end position="759"/>
    </location>
</feature>
<feature type="transmembrane region" description="Helical" evidence="3">
    <location>
        <begin position="452"/>
        <end position="471"/>
    </location>
</feature>
<feature type="region of interest" description="Disordered" evidence="2">
    <location>
        <begin position="232"/>
        <end position="276"/>
    </location>
</feature>
<feature type="compositionally biased region" description="Low complexity" evidence="2">
    <location>
        <begin position="235"/>
        <end position="265"/>
    </location>
</feature>
<dbReference type="PANTHER" id="PTHR31082:SF4">
    <property type="entry name" value="PHEROMONE-REGULATED MEMBRANE PROTEIN 10"/>
    <property type="match status" value="1"/>
</dbReference>
<comment type="caution">
    <text evidence="5">The sequence shown here is derived from an EMBL/GenBank/DDBJ whole genome shotgun (WGS) entry which is preliminary data.</text>
</comment>
<comment type="similarity">
    <text evidence="1">Belongs to the ThrE exporter (TC 2.A.79) family.</text>
</comment>
<reference evidence="5" key="1">
    <citation type="submission" date="2023-06" db="EMBL/GenBank/DDBJ databases">
        <authorList>
            <person name="Noh H."/>
        </authorList>
    </citation>
    <scope>NUCLEOTIDE SEQUENCE</scope>
    <source>
        <strain evidence="5">DUCC20226</strain>
    </source>
</reference>
<name>A0AAD9SHA6_PHOAM</name>
<sequence>MIVSSTVISAIVIRHVNPLAQISGRMAEGAPPGAPNVSGTDEDPSHFFHQPPPVAGVNFGSSPSQSDRIKLNHDISHTEQSPTTPQTPSTPKTPRRLRFPSDDGQLRQTHSAPSIGDNGDDDGDEDVRHDGGGDGVSDFRTDNDGEPDRDPAAHRGCWQSFRDWMTSFKQDFGEPERSQDVQDLMGDIGIDVRTLKSMLKSSKSGRRGRQKAHNRVSSLIAPSVMLARPGLGARTESSSTVATTATATENTSALDSGSSTTGTATPGKPRKFGVGVDPHEVSQALKKLKTKMAKKDSPQAKYVQAKAELAHRRNVVLLMVYAFMAYGAPSHRIEEYTLKLFNVLEIEGRVNYTVGCTEISFINPIDPEDPMTRTAYTTLVKAQGLDIGACETAFRIYKDVIHGEVTIEEATQSLAQMIESPSYYKPWTLVPFYGFASSLACIWAFGGYWLDMPIAFLLGCIVGLLQVVLAAKNPLYANVLEVSASLITSFGARAFSSIGPSQKYFCFGAIAESSICTILPGYIVLCGSLELQSKSITAGSTRLFYAVIYSLLLGYGIDVGAQLWAVIYPDAPTDATCPRVDWVSPKWKILLVPSYLVVQAILLRSRPRQIPVQVVLGSAAYTVNYFVSQYATAQVADTASAFTLGVLGHLWARSQRAFAFAAVVAGISMFLPQNSPSLSGKRTLLTEIRQVVLVPSGLSAQGGLVAGITTPLFNNATTNAQDVYEQNIYQSFSVGAQMIQVAVGLAVGMFLSALLVYPFGKRSNALFSF</sequence>
<dbReference type="EMBL" id="JAUJFL010000003">
    <property type="protein sequence ID" value="KAK2608101.1"/>
    <property type="molecule type" value="Genomic_DNA"/>
</dbReference>
<keyword evidence="3" id="KW-0472">Membrane</keyword>
<keyword evidence="6" id="KW-1185">Reference proteome</keyword>